<feature type="compositionally biased region" description="Basic and acidic residues" evidence="3">
    <location>
        <begin position="51"/>
        <end position="62"/>
    </location>
</feature>
<protein>
    <submittedName>
        <fullName evidence="4">DNA repair protein UVH3 isoform X2</fullName>
    </submittedName>
</protein>
<feature type="compositionally biased region" description="Low complexity" evidence="3">
    <location>
        <begin position="101"/>
        <end position="112"/>
    </location>
</feature>
<feature type="compositionally biased region" description="Basic residues" evidence="3">
    <location>
        <begin position="63"/>
        <end position="83"/>
    </location>
</feature>
<dbReference type="GO" id="GO:0005634">
    <property type="term" value="C:nucleus"/>
    <property type="evidence" value="ECO:0007669"/>
    <property type="project" value="UniProtKB-SubCell"/>
</dbReference>
<evidence type="ECO:0000256" key="1">
    <source>
        <dbReference type="ARBA" id="ARBA00004123"/>
    </source>
</evidence>
<feature type="non-terminal residue" evidence="4">
    <location>
        <position position="1"/>
    </location>
</feature>
<evidence type="ECO:0000256" key="3">
    <source>
        <dbReference type="SAM" id="MobiDB-lite"/>
    </source>
</evidence>
<feature type="region of interest" description="Disordered" evidence="3">
    <location>
        <begin position="285"/>
        <end position="311"/>
    </location>
</feature>
<dbReference type="PANTHER" id="PTHR16171:SF7">
    <property type="entry name" value="DNA REPAIR PROTEIN RAD2"/>
    <property type="match status" value="1"/>
</dbReference>
<comment type="subcellular location">
    <subcellularLocation>
        <location evidence="1">Nucleus</location>
    </subcellularLocation>
</comment>
<comment type="caution">
    <text evidence="4">The sequence shown here is derived from an EMBL/GenBank/DDBJ whole genome shotgun (WGS) entry which is preliminary data.</text>
</comment>
<keyword evidence="2" id="KW-0539">Nucleus</keyword>
<reference evidence="4" key="1">
    <citation type="journal article" date="2019" name="Sci. Rep.">
        <title>Draft genome of Tanacetum cinerariifolium, the natural source of mosquito coil.</title>
        <authorList>
            <person name="Yamashiro T."/>
            <person name="Shiraishi A."/>
            <person name="Satake H."/>
            <person name="Nakayama K."/>
        </authorList>
    </citation>
    <scope>NUCLEOTIDE SEQUENCE</scope>
</reference>
<dbReference type="PANTHER" id="PTHR16171">
    <property type="entry name" value="DNA REPAIR PROTEIN COMPLEMENTING XP-G CELLS-RELATED"/>
    <property type="match status" value="1"/>
</dbReference>
<dbReference type="GO" id="GO:0004520">
    <property type="term" value="F:DNA endonuclease activity"/>
    <property type="evidence" value="ECO:0007669"/>
    <property type="project" value="TreeGrafter"/>
</dbReference>
<feature type="compositionally biased region" description="Basic and acidic residues" evidence="3">
    <location>
        <begin position="35"/>
        <end position="44"/>
    </location>
</feature>
<evidence type="ECO:0000256" key="2">
    <source>
        <dbReference type="ARBA" id="ARBA00023242"/>
    </source>
</evidence>
<evidence type="ECO:0000313" key="4">
    <source>
        <dbReference type="EMBL" id="GEY90442.1"/>
    </source>
</evidence>
<organism evidence="4">
    <name type="scientific">Tanacetum cinerariifolium</name>
    <name type="common">Dalmatian daisy</name>
    <name type="synonym">Chrysanthemum cinerariifolium</name>
    <dbReference type="NCBI Taxonomy" id="118510"/>
    <lineage>
        <taxon>Eukaryota</taxon>
        <taxon>Viridiplantae</taxon>
        <taxon>Streptophyta</taxon>
        <taxon>Embryophyta</taxon>
        <taxon>Tracheophyta</taxon>
        <taxon>Spermatophyta</taxon>
        <taxon>Magnoliopsida</taxon>
        <taxon>eudicotyledons</taxon>
        <taxon>Gunneridae</taxon>
        <taxon>Pentapetalae</taxon>
        <taxon>asterids</taxon>
        <taxon>campanulids</taxon>
        <taxon>Asterales</taxon>
        <taxon>Asteraceae</taxon>
        <taxon>Asteroideae</taxon>
        <taxon>Anthemideae</taxon>
        <taxon>Anthemidinae</taxon>
        <taxon>Tanacetum</taxon>
    </lineage>
</organism>
<sequence length="361" mass="38588">KRISKAVKGIAGSKSSELIDHDNLHPANGKKRKKVDHEKGKDDLETGQLAEDSKFLIHEGHGKKTKKGSSVRGKGRGRGRGRGRGQVVGRGTRKKNNIELSGTSSDDGNNSDYVQEVDEHTKGQRGVRKSKRVKKSVIATIIEDSEDDEPKIPEDHAEVAGNEEPSNLEETLVDGASVAVGGSNDYKSPVSGSGIHPDNAELDKDWWQNEANGPAAELSEDYLKMGGGFCADAEGDKTMKTSSELSGSGIHPDNAVLDKDWCQNDANGPAAELSEDYLKMGGGFCADEEGDKEPGKSGCSPLTEELTEASNLGEAEASISPNAAIDLTATASLETNKVNDVIRPVTFLSAMPNLRRKRKKV</sequence>
<dbReference type="GO" id="GO:0003697">
    <property type="term" value="F:single-stranded DNA binding"/>
    <property type="evidence" value="ECO:0007669"/>
    <property type="project" value="TreeGrafter"/>
</dbReference>
<feature type="region of interest" description="Disordered" evidence="3">
    <location>
        <begin position="1"/>
        <end position="200"/>
    </location>
</feature>
<name>A0A699HXN7_TANCI</name>
<proteinExistence type="predicted"/>
<dbReference type="AlphaFoldDB" id="A0A699HXN7"/>
<feature type="compositionally biased region" description="Basic residues" evidence="3">
    <location>
        <begin position="123"/>
        <end position="135"/>
    </location>
</feature>
<dbReference type="EMBL" id="BKCJ010220980">
    <property type="protein sequence ID" value="GEY90442.1"/>
    <property type="molecule type" value="Genomic_DNA"/>
</dbReference>
<gene>
    <name evidence="4" type="ORF">Tci_462416</name>
</gene>
<accession>A0A699HXN7</accession>